<name>A0A0C2J2F7_THEKT</name>
<sequence>MYEGISSLFEEAGEVYFEVGTFAETHNMGYGETLRRYQQSANCFVKNNSKKAYASFQKVVDVYKKYNDIRLAIEHCVEYGYKCGTKFKDLYQRDVFFEQADKMQLEHHISHTCVMRQMDYSKYANDFDIARADQDRFLSEIKDATGQTVTHVSYCSTCVYVYYKLGRLIILRTGGDLDDIN</sequence>
<evidence type="ECO:0000313" key="2">
    <source>
        <dbReference type="Proteomes" id="UP000031668"/>
    </source>
</evidence>
<dbReference type="EMBL" id="JWZT01001432">
    <property type="protein sequence ID" value="KII72049.1"/>
    <property type="molecule type" value="Genomic_DNA"/>
</dbReference>
<reference evidence="1 2" key="1">
    <citation type="journal article" date="2014" name="Genome Biol. Evol.">
        <title>The genome of the myxosporean Thelohanellus kitauei shows adaptations to nutrient acquisition within its fish host.</title>
        <authorList>
            <person name="Yang Y."/>
            <person name="Xiong J."/>
            <person name="Zhou Z."/>
            <person name="Huo F."/>
            <person name="Miao W."/>
            <person name="Ran C."/>
            <person name="Liu Y."/>
            <person name="Zhang J."/>
            <person name="Feng J."/>
            <person name="Wang M."/>
            <person name="Wang M."/>
            <person name="Wang L."/>
            <person name="Yao B."/>
        </authorList>
    </citation>
    <scope>NUCLEOTIDE SEQUENCE [LARGE SCALE GENOMIC DNA]</scope>
    <source>
        <strain evidence="1">Wuqing</strain>
    </source>
</reference>
<gene>
    <name evidence="1" type="ORF">RF11_05939</name>
</gene>
<protein>
    <recommendedName>
        <fullName evidence="3">Alpha-soluble NSF attachment protein</fullName>
    </recommendedName>
</protein>
<accession>A0A0C2J2F7</accession>
<dbReference type="Gene3D" id="1.25.40.10">
    <property type="entry name" value="Tetratricopeptide repeat domain"/>
    <property type="match status" value="1"/>
</dbReference>
<dbReference type="InterPro" id="IPR011990">
    <property type="entry name" value="TPR-like_helical_dom_sf"/>
</dbReference>
<dbReference type="Proteomes" id="UP000031668">
    <property type="component" value="Unassembled WGS sequence"/>
</dbReference>
<dbReference type="AlphaFoldDB" id="A0A0C2J2F7"/>
<evidence type="ECO:0008006" key="3">
    <source>
        <dbReference type="Google" id="ProtNLM"/>
    </source>
</evidence>
<evidence type="ECO:0000313" key="1">
    <source>
        <dbReference type="EMBL" id="KII72049.1"/>
    </source>
</evidence>
<comment type="caution">
    <text evidence="1">The sequence shown here is derived from an EMBL/GenBank/DDBJ whole genome shotgun (WGS) entry which is preliminary data.</text>
</comment>
<keyword evidence="2" id="KW-1185">Reference proteome</keyword>
<organism evidence="1 2">
    <name type="scientific">Thelohanellus kitauei</name>
    <name type="common">Myxosporean</name>
    <dbReference type="NCBI Taxonomy" id="669202"/>
    <lineage>
        <taxon>Eukaryota</taxon>
        <taxon>Metazoa</taxon>
        <taxon>Cnidaria</taxon>
        <taxon>Myxozoa</taxon>
        <taxon>Myxosporea</taxon>
        <taxon>Bivalvulida</taxon>
        <taxon>Platysporina</taxon>
        <taxon>Myxobolidae</taxon>
        <taxon>Thelohanellus</taxon>
    </lineage>
</organism>
<proteinExistence type="predicted"/>